<evidence type="ECO:0000256" key="4">
    <source>
        <dbReference type="SAM" id="MobiDB-lite"/>
    </source>
</evidence>
<dbReference type="STRING" id="6832.A0A553PR32"/>
<dbReference type="AlphaFoldDB" id="A0A553PR32"/>
<dbReference type="GO" id="GO:0000981">
    <property type="term" value="F:DNA-binding transcription factor activity, RNA polymerase II-specific"/>
    <property type="evidence" value="ECO:0007669"/>
    <property type="project" value="TreeGrafter"/>
</dbReference>
<evidence type="ECO:0000256" key="2">
    <source>
        <dbReference type="ARBA" id="ARBA00023242"/>
    </source>
</evidence>
<feature type="compositionally biased region" description="Low complexity" evidence="4">
    <location>
        <begin position="9"/>
        <end position="19"/>
    </location>
</feature>
<keyword evidence="1 3" id="KW-0238">DNA-binding</keyword>
<comment type="subcellular location">
    <subcellularLocation>
        <location evidence="3">Nucleus</location>
    </subcellularLocation>
</comment>
<evidence type="ECO:0000256" key="1">
    <source>
        <dbReference type="ARBA" id="ARBA00023125"/>
    </source>
</evidence>
<dbReference type="Proteomes" id="UP000318571">
    <property type="component" value="Chromosome 6"/>
</dbReference>
<keyword evidence="2 3" id="KW-0539">Nucleus</keyword>
<dbReference type="PROSITE" id="PS50039">
    <property type="entry name" value="FORK_HEAD_3"/>
    <property type="match status" value="1"/>
</dbReference>
<gene>
    <name evidence="6" type="ORF">TCAL_08957</name>
</gene>
<dbReference type="Gene3D" id="1.10.10.10">
    <property type="entry name" value="Winged helix-like DNA-binding domain superfamily/Winged helix DNA-binding domain"/>
    <property type="match status" value="1"/>
</dbReference>
<feature type="region of interest" description="Disordered" evidence="4">
    <location>
        <begin position="1"/>
        <end position="20"/>
    </location>
</feature>
<dbReference type="SMART" id="SM00339">
    <property type="entry name" value="FH"/>
    <property type="match status" value="1"/>
</dbReference>
<dbReference type="Pfam" id="PF00250">
    <property type="entry name" value="Forkhead"/>
    <property type="match status" value="1"/>
</dbReference>
<dbReference type="InterPro" id="IPR036390">
    <property type="entry name" value="WH_DNA-bd_sf"/>
</dbReference>
<dbReference type="GO" id="GO:0005634">
    <property type="term" value="C:nucleus"/>
    <property type="evidence" value="ECO:0007669"/>
    <property type="project" value="UniProtKB-SubCell"/>
</dbReference>
<dbReference type="OrthoDB" id="5954824at2759"/>
<sequence length="395" mass="44227">MADFVVEHQPQQQQKQQQKILVLQRDGTVTELNPAPSAPATPTSAVRQESEPEHILPDDEREMRMEDVVIEETPHLEVECVEEEVTLSPHGTCHEFIVENADNMGQEVVIGDVEEVVGAEEVVDASEDLSGHANGLSSSEAEMSVALDLAKMSQGHFTDNHTLNGHQFYEAAEEVVVADEGQTVTLHHQEVTGEDESQTAIREFLPNHDEISFQKPRLSYAQMIAESLIQAPDRMLPLSEIYVYISKRYPFYRMDVKSWQNAIRHNLTLNTGFTKVPRPNNEGRGNYWRIEDGAEKNIFKRTIRNHYQNTKPKDTAIYTSPAQAGLPPMRQIRVQGSDFSSDETNRAIRTIQIIQAPKGGGPVDLKGGNFQTIKLNKSMTSTKGQVIFIALPSKS</sequence>
<dbReference type="PANTHER" id="PTHR11829">
    <property type="entry name" value="FORKHEAD BOX PROTEIN"/>
    <property type="match status" value="1"/>
</dbReference>
<feature type="DNA-binding region" description="Fork-head" evidence="3">
    <location>
        <begin position="215"/>
        <end position="309"/>
    </location>
</feature>
<evidence type="ECO:0000313" key="7">
    <source>
        <dbReference type="Proteomes" id="UP000318571"/>
    </source>
</evidence>
<dbReference type="InterPro" id="IPR001766">
    <property type="entry name" value="Fork_head_dom"/>
</dbReference>
<feature type="compositionally biased region" description="Low complexity" evidence="4">
    <location>
        <begin position="34"/>
        <end position="45"/>
    </location>
</feature>
<dbReference type="GO" id="GO:0009653">
    <property type="term" value="P:anatomical structure morphogenesis"/>
    <property type="evidence" value="ECO:0007669"/>
    <property type="project" value="TreeGrafter"/>
</dbReference>
<reference evidence="6 7" key="1">
    <citation type="journal article" date="2018" name="Nat. Ecol. Evol.">
        <title>Genomic signatures of mitonuclear coevolution across populations of Tigriopus californicus.</title>
        <authorList>
            <person name="Barreto F.S."/>
            <person name="Watson E.T."/>
            <person name="Lima T.G."/>
            <person name="Willett C.S."/>
            <person name="Edmands S."/>
            <person name="Li W."/>
            <person name="Burton R.S."/>
        </authorList>
    </citation>
    <scope>NUCLEOTIDE SEQUENCE [LARGE SCALE GENOMIC DNA]</scope>
    <source>
        <strain evidence="6 7">San Diego</strain>
    </source>
</reference>
<name>A0A553PR32_TIGCA</name>
<evidence type="ECO:0000256" key="3">
    <source>
        <dbReference type="PROSITE-ProRule" id="PRU00089"/>
    </source>
</evidence>
<protein>
    <recommendedName>
        <fullName evidence="5">Fork-head domain-containing protein</fullName>
    </recommendedName>
</protein>
<feature type="region of interest" description="Disordered" evidence="4">
    <location>
        <begin position="25"/>
        <end position="53"/>
    </location>
</feature>
<evidence type="ECO:0000313" key="6">
    <source>
        <dbReference type="EMBL" id="TRY80131.1"/>
    </source>
</evidence>
<dbReference type="PANTHER" id="PTHR11829:SF343">
    <property type="entry name" value="FORK-HEAD DOMAIN-CONTAINING PROTEIN"/>
    <property type="match status" value="1"/>
</dbReference>
<dbReference type="InterPro" id="IPR036388">
    <property type="entry name" value="WH-like_DNA-bd_sf"/>
</dbReference>
<dbReference type="EMBL" id="VCGU01000002">
    <property type="protein sequence ID" value="TRY80131.1"/>
    <property type="molecule type" value="Genomic_DNA"/>
</dbReference>
<proteinExistence type="predicted"/>
<dbReference type="GO" id="GO:0000978">
    <property type="term" value="F:RNA polymerase II cis-regulatory region sequence-specific DNA binding"/>
    <property type="evidence" value="ECO:0007669"/>
    <property type="project" value="TreeGrafter"/>
</dbReference>
<dbReference type="SUPFAM" id="SSF46785">
    <property type="entry name" value="Winged helix' DNA-binding domain"/>
    <property type="match status" value="1"/>
</dbReference>
<keyword evidence="7" id="KW-1185">Reference proteome</keyword>
<comment type="caution">
    <text evidence="6">The sequence shown here is derived from an EMBL/GenBank/DDBJ whole genome shotgun (WGS) entry which is preliminary data.</text>
</comment>
<dbReference type="GO" id="GO:0030154">
    <property type="term" value="P:cell differentiation"/>
    <property type="evidence" value="ECO:0007669"/>
    <property type="project" value="TreeGrafter"/>
</dbReference>
<dbReference type="InterPro" id="IPR030456">
    <property type="entry name" value="TF_fork_head_CS_2"/>
</dbReference>
<dbReference type="PROSITE" id="PS00658">
    <property type="entry name" value="FORK_HEAD_2"/>
    <property type="match status" value="1"/>
</dbReference>
<dbReference type="InterPro" id="IPR050211">
    <property type="entry name" value="FOX_domain-containing"/>
</dbReference>
<dbReference type="PRINTS" id="PR00053">
    <property type="entry name" value="FORKHEAD"/>
</dbReference>
<evidence type="ECO:0000259" key="5">
    <source>
        <dbReference type="PROSITE" id="PS50039"/>
    </source>
</evidence>
<organism evidence="6 7">
    <name type="scientific">Tigriopus californicus</name>
    <name type="common">Marine copepod</name>
    <dbReference type="NCBI Taxonomy" id="6832"/>
    <lineage>
        <taxon>Eukaryota</taxon>
        <taxon>Metazoa</taxon>
        <taxon>Ecdysozoa</taxon>
        <taxon>Arthropoda</taxon>
        <taxon>Crustacea</taxon>
        <taxon>Multicrustacea</taxon>
        <taxon>Hexanauplia</taxon>
        <taxon>Copepoda</taxon>
        <taxon>Harpacticoida</taxon>
        <taxon>Harpacticidae</taxon>
        <taxon>Tigriopus</taxon>
    </lineage>
</organism>
<accession>A0A553PR32</accession>
<feature type="domain" description="Fork-head" evidence="5">
    <location>
        <begin position="215"/>
        <end position="309"/>
    </location>
</feature>
<dbReference type="CDD" id="cd00059">
    <property type="entry name" value="FH_FOX"/>
    <property type="match status" value="1"/>
</dbReference>